<dbReference type="PANTHER" id="PTHR46031:SF37">
    <property type="entry name" value="DRBM DOMAIN-CONTAINING PROTEIN"/>
    <property type="match status" value="1"/>
</dbReference>
<evidence type="ECO:0000313" key="6">
    <source>
        <dbReference type="EMBL" id="KAJ8773990.1"/>
    </source>
</evidence>
<dbReference type="Proteomes" id="UP001159364">
    <property type="component" value="Linkage Group LG01"/>
</dbReference>
<comment type="caution">
    <text evidence="6">The sequence shown here is derived from an EMBL/GenBank/DDBJ whole genome shotgun (WGS) entry which is preliminary data.</text>
</comment>
<dbReference type="PROSITE" id="PS50137">
    <property type="entry name" value="DS_RBD"/>
    <property type="match status" value="2"/>
</dbReference>
<accession>A0AAV8U6M6</accession>
<proteinExistence type="predicted"/>
<dbReference type="Gene3D" id="3.30.160.20">
    <property type="match status" value="2"/>
</dbReference>
<evidence type="ECO:0000256" key="4">
    <source>
        <dbReference type="SAM" id="MobiDB-lite"/>
    </source>
</evidence>
<dbReference type="AlphaFoldDB" id="A0AAV8U6M6"/>
<evidence type="ECO:0000259" key="5">
    <source>
        <dbReference type="PROSITE" id="PS50137"/>
    </source>
</evidence>
<keyword evidence="2 3" id="KW-0694">RNA-binding</keyword>
<dbReference type="EMBL" id="JAIWQS010000001">
    <property type="protein sequence ID" value="KAJ8773990.1"/>
    <property type="molecule type" value="Genomic_DNA"/>
</dbReference>
<dbReference type="SMART" id="SM00358">
    <property type="entry name" value="DSRM"/>
    <property type="match status" value="2"/>
</dbReference>
<keyword evidence="7" id="KW-1185">Reference proteome</keyword>
<feature type="compositionally biased region" description="Polar residues" evidence="4">
    <location>
        <begin position="23"/>
        <end position="33"/>
    </location>
</feature>
<dbReference type="PANTHER" id="PTHR46031">
    <property type="match status" value="1"/>
</dbReference>
<protein>
    <recommendedName>
        <fullName evidence="5">DRBM domain-containing protein</fullName>
    </recommendedName>
</protein>
<feature type="domain" description="DRBM" evidence="5">
    <location>
        <begin position="95"/>
        <end position="165"/>
    </location>
</feature>
<evidence type="ECO:0000256" key="2">
    <source>
        <dbReference type="ARBA" id="ARBA00022884"/>
    </source>
</evidence>
<evidence type="ECO:0000256" key="1">
    <source>
        <dbReference type="ARBA" id="ARBA00022737"/>
    </source>
</evidence>
<organism evidence="6 7">
    <name type="scientific">Erythroxylum novogranatense</name>
    <dbReference type="NCBI Taxonomy" id="1862640"/>
    <lineage>
        <taxon>Eukaryota</taxon>
        <taxon>Viridiplantae</taxon>
        <taxon>Streptophyta</taxon>
        <taxon>Embryophyta</taxon>
        <taxon>Tracheophyta</taxon>
        <taxon>Spermatophyta</taxon>
        <taxon>Magnoliopsida</taxon>
        <taxon>eudicotyledons</taxon>
        <taxon>Gunneridae</taxon>
        <taxon>Pentapetalae</taxon>
        <taxon>rosids</taxon>
        <taxon>fabids</taxon>
        <taxon>Malpighiales</taxon>
        <taxon>Erythroxylaceae</taxon>
        <taxon>Erythroxylum</taxon>
    </lineage>
</organism>
<feature type="compositionally biased region" description="Low complexity" evidence="4">
    <location>
        <begin position="1"/>
        <end position="17"/>
    </location>
</feature>
<dbReference type="InterPro" id="IPR014720">
    <property type="entry name" value="dsRBD_dom"/>
</dbReference>
<keyword evidence="1" id="KW-0677">Repeat</keyword>
<name>A0AAV8U6M6_9ROSI</name>
<sequence>MASSQPQPSSSPMSVSADLPAETNLTLGCSQSKLPAATLPPPQTAVTQSSNHPGEPPAEIHLTSASSQSELTAATPAMLQPAITSSSNQIPELSMYKSKLQEYTQKSSLPLPVYCTVDEGVSCSEPKFRASVIVDGEKFTSPNTFSRRKTAEHAVAKFALECTLKKIKEKGCPRINQEHTVFCKSILYEFAVKMNLQMPIYNTVKTPGLLPSFVCSVVFDGLTYSGKIGRSKKEAEQLAARAVILSLLDSKSGEALSKIIRSKVKLFAAFDKVNGAEPTQRGTSPMEVEAFIVQKLMSAEPQATSGMLSHQSESRMQLPSSEEISFPIKFMQEDLTDAGPNCSKRQKIS</sequence>
<evidence type="ECO:0000256" key="3">
    <source>
        <dbReference type="PROSITE-ProRule" id="PRU00266"/>
    </source>
</evidence>
<feature type="region of interest" description="Disordered" evidence="4">
    <location>
        <begin position="1"/>
        <end position="60"/>
    </location>
</feature>
<gene>
    <name evidence="6" type="ORF">K2173_009421</name>
</gene>
<dbReference type="Pfam" id="PF00035">
    <property type="entry name" value="dsrm"/>
    <property type="match status" value="2"/>
</dbReference>
<reference evidence="6 7" key="1">
    <citation type="submission" date="2021-09" db="EMBL/GenBank/DDBJ databases">
        <title>Genomic insights and catalytic innovation underlie evolution of tropane alkaloids biosynthesis.</title>
        <authorList>
            <person name="Wang Y.-J."/>
            <person name="Tian T."/>
            <person name="Huang J.-P."/>
            <person name="Huang S.-X."/>
        </authorList>
    </citation>
    <scope>NUCLEOTIDE SEQUENCE [LARGE SCALE GENOMIC DNA]</scope>
    <source>
        <strain evidence="6">KIB-2018</strain>
        <tissue evidence="6">Leaf</tissue>
    </source>
</reference>
<dbReference type="GO" id="GO:0003723">
    <property type="term" value="F:RNA binding"/>
    <property type="evidence" value="ECO:0007669"/>
    <property type="project" value="UniProtKB-UniRule"/>
</dbReference>
<feature type="domain" description="DRBM" evidence="5">
    <location>
        <begin position="182"/>
        <end position="249"/>
    </location>
</feature>
<evidence type="ECO:0000313" key="7">
    <source>
        <dbReference type="Proteomes" id="UP001159364"/>
    </source>
</evidence>
<dbReference type="SUPFAM" id="SSF54768">
    <property type="entry name" value="dsRNA-binding domain-like"/>
    <property type="match status" value="2"/>
</dbReference>